<feature type="compositionally biased region" description="Low complexity" evidence="1">
    <location>
        <begin position="186"/>
        <end position="204"/>
    </location>
</feature>
<dbReference type="EMBL" id="JAJVDC020000033">
    <property type="protein sequence ID" value="KAL1632144.1"/>
    <property type="molecule type" value="Genomic_DNA"/>
</dbReference>
<sequence length="404" mass="44303">MPAPVRSALAHPEPSLEATFGLIIQSQDRRFGEQDALPPRPIGQPPAPHSASDLTLLRRRSNPPRPPRPTSAALQGAHAYLEATVKPSTMRLKDVEAWVEDSLHAQERYGMTPSSPLDTAATSTRHWPTKPDSGEWPSLDHAYTVQEAIPELEGDPLQRTKSSSFSSSTRKKLAKSPSDLVNWFKSPSLPGSGPRSRSTSQTTEPSEEEQAAFDQRWSTSSCRRLIRLSDSSQRALLTSGTPPTYRSVLNGFHRRFYSTSGNSESSDSSWTSFGCIDGMRRPGAGTKAAKSVDEDKIDECEEQGNQPTYPVHDMDSVKGIDPEKADRTVKDGCSIKEASPVKKASPVKDANSPGKASTAKKAGQAKESRPVKEALKRFASRLEVPIRPPRQYLESDTACMMPYY</sequence>
<comment type="caution">
    <text evidence="2">The sequence shown here is derived from an EMBL/GenBank/DDBJ whole genome shotgun (WGS) entry which is preliminary data.</text>
</comment>
<dbReference type="Proteomes" id="UP001521116">
    <property type="component" value="Unassembled WGS sequence"/>
</dbReference>
<organism evidence="2 3">
    <name type="scientific">Neofusicoccum ribis</name>
    <dbReference type="NCBI Taxonomy" id="45134"/>
    <lineage>
        <taxon>Eukaryota</taxon>
        <taxon>Fungi</taxon>
        <taxon>Dikarya</taxon>
        <taxon>Ascomycota</taxon>
        <taxon>Pezizomycotina</taxon>
        <taxon>Dothideomycetes</taxon>
        <taxon>Dothideomycetes incertae sedis</taxon>
        <taxon>Botryosphaeriales</taxon>
        <taxon>Botryosphaeriaceae</taxon>
        <taxon>Neofusicoccum</taxon>
    </lineage>
</organism>
<feature type="region of interest" description="Disordered" evidence="1">
    <location>
        <begin position="106"/>
        <end position="219"/>
    </location>
</feature>
<evidence type="ECO:0000256" key="1">
    <source>
        <dbReference type="SAM" id="MobiDB-lite"/>
    </source>
</evidence>
<proteinExistence type="predicted"/>
<name>A0ABR3SXT5_9PEZI</name>
<feature type="compositionally biased region" description="Basic and acidic residues" evidence="1">
    <location>
        <begin position="312"/>
        <end position="334"/>
    </location>
</feature>
<protein>
    <submittedName>
        <fullName evidence="2">Uncharacterized protein</fullName>
    </submittedName>
</protein>
<feature type="compositionally biased region" description="Pro residues" evidence="1">
    <location>
        <begin position="38"/>
        <end position="48"/>
    </location>
</feature>
<evidence type="ECO:0000313" key="3">
    <source>
        <dbReference type="Proteomes" id="UP001521116"/>
    </source>
</evidence>
<accession>A0ABR3SXT5</accession>
<feature type="region of interest" description="Disordered" evidence="1">
    <location>
        <begin position="301"/>
        <end position="372"/>
    </location>
</feature>
<keyword evidence="3" id="KW-1185">Reference proteome</keyword>
<gene>
    <name evidence="2" type="ORF">SLS56_003878</name>
</gene>
<reference evidence="2 3" key="1">
    <citation type="submission" date="2024-02" db="EMBL/GenBank/DDBJ databases">
        <title>De novo assembly and annotation of 12 fungi associated with fruit tree decline syndrome in Ontario, Canada.</title>
        <authorList>
            <person name="Sulman M."/>
            <person name="Ellouze W."/>
            <person name="Ilyukhin E."/>
        </authorList>
    </citation>
    <scope>NUCLEOTIDE SEQUENCE [LARGE SCALE GENOMIC DNA]</scope>
    <source>
        <strain evidence="2 3">M1-105</strain>
    </source>
</reference>
<feature type="compositionally biased region" description="Polar residues" evidence="1">
    <location>
        <begin position="112"/>
        <end position="126"/>
    </location>
</feature>
<feature type="region of interest" description="Disordered" evidence="1">
    <location>
        <begin position="24"/>
        <end position="75"/>
    </location>
</feature>
<evidence type="ECO:0000313" key="2">
    <source>
        <dbReference type="EMBL" id="KAL1632144.1"/>
    </source>
</evidence>